<dbReference type="Gene3D" id="1.10.30.50">
    <property type="match status" value="1"/>
</dbReference>
<feature type="region of interest" description="Disordered" evidence="1">
    <location>
        <begin position="253"/>
        <end position="275"/>
    </location>
</feature>
<evidence type="ECO:0000256" key="1">
    <source>
        <dbReference type="SAM" id="MobiDB-lite"/>
    </source>
</evidence>
<gene>
    <name evidence="2" type="ORF">SCE1572_10060</name>
</gene>
<dbReference type="Proteomes" id="UP000014803">
    <property type="component" value="Chromosome"/>
</dbReference>
<dbReference type="AlphaFoldDB" id="S4XW63"/>
<accession>S4XW63</accession>
<evidence type="ECO:0000313" key="2">
    <source>
        <dbReference type="EMBL" id="AGP34828.1"/>
    </source>
</evidence>
<proteinExistence type="predicted"/>
<sequence>MARAIAAGQAPEFPPLWRKEEYKRAFVAAQHGKCGYCETYALNHPPAIEHYAPKGELEDLANDGMEADGLYGVRERDARQISATGYHWLAYEWKNWLLACERCNTGWKRSLFPVRERPHPCPPTPDQPYTPLLLSPFGVEDPVEHLEFSVLGNVIARHGSEHGEATIRTLGFSRRESLRKIRHGFAEDATRHARGLEQALADDKLDRAQIHAEALISLGGEERLHAGMVRSIVLSKLGLRWSEMEELAEKIAAKSLPHAKDPSLGTDNRKRGRKR</sequence>
<name>S4XW63_SORCE</name>
<evidence type="ECO:0008006" key="4">
    <source>
        <dbReference type="Google" id="ProtNLM"/>
    </source>
</evidence>
<dbReference type="HOGENOM" id="CLU_1011570_0_0_7"/>
<dbReference type="EMBL" id="CP003969">
    <property type="protein sequence ID" value="AGP34828.1"/>
    <property type="molecule type" value="Genomic_DNA"/>
</dbReference>
<organism evidence="2 3">
    <name type="scientific">Sorangium cellulosum So0157-2</name>
    <dbReference type="NCBI Taxonomy" id="1254432"/>
    <lineage>
        <taxon>Bacteria</taxon>
        <taxon>Pseudomonadati</taxon>
        <taxon>Myxococcota</taxon>
        <taxon>Polyangia</taxon>
        <taxon>Polyangiales</taxon>
        <taxon>Polyangiaceae</taxon>
        <taxon>Sorangium</taxon>
    </lineage>
</organism>
<dbReference type="KEGG" id="scu:SCE1572_10060"/>
<reference evidence="2 3" key="1">
    <citation type="journal article" date="2013" name="Sci. Rep.">
        <title>Extraordinary expansion of a Sorangium cellulosum genome from an alkaline milieu.</title>
        <authorList>
            <person name="Han K."/>
            <person name="Li Z.F."/>
            <person name="Peng R."/>
            <person name="Zhu L.P."/>
            <person name="Zhou T."/>
            <person name="Wang L.G."/>
            <person name="Li S.G."/>
            <person name="Zhang X.B."/>
            <person name="Hu W."/>
            <person name="Wu Z.H."/>
            <person name="Qin N."/>
            <person name="Li Y.Z."/>
        </authorList>
    </citation>
    <scope>NUCLEOTIDE SEQUENCE [LARGE SCALE GENOMIC DNA]</scope>
    <source>
        <strain evidence="2 3">So0157-2</strain>
    </source>
</reference>
<dbReference type="PATRIC" id="fig|1254432.3.peg.2256"/>
<protein>
    <recommendedName>
        <fullName evidence="4">HNH nuclease domain-containing protein</fullName>
    </recommendedName>
</protein>
<evidence type="ECO:0000313" key="3">
    <source>
        <dbReference type="Proteomes" id="UP000014803"/>
    </source>
</evidence>
<dbReference type="eggNOG" id="COG1403">
    <property type="taxonomic scope" value="Bacteria"/>
</dbReference>
<dbReference type="STRING" id="1254432.SCE1572_10060"/>